<dbReference type="SMART" id="SM00326">
    <property type="entry name" value="SH3"/>
    <property type="match status" value="1"/>
</dbReference>
<protein>
    <submittedName>
        <fullName evidence="6">SH3 domain-containing protein</fullName>
    </submittedName>
</protein>
<dbReference type="STRING" id="102285.A0A0R3TH93"/>
<reference evidence="4 5" key="2">
    <citation type="submission" date="2018-11" db="EMBL/GenBank/DDBJ databases">
        <authorList>
            <consortium name="Pathogen Informatics"/>
        </authorList>
    </citation>
    <scope>NUCLEOTIDE SEQUENCE [LARGE SCALE GENOMIC DNA]</scope>
</reference>
<dbReference type="PRINTS" id="PR00452">
    <property type="entry name" value="SH3DOMAIN"/>
</dbReference>
<feature type="domain" description="SH3" evidence="3">
    <location>
        <begin position="41"/>
        <end position="102"/>
    </location>
</feature>
<dbReference type="WBParaSite" id="HNAJ_0000643401-mRNA-1">
    <property type="protein sequence ID" value="HNAJ_0000643401-mRNA-1"/>
    <property type="gene ID" value="HNAJ_0000643401"/>
</dbReference>
<organism evidence="6">
    <name type="scientific">Rodentolepis nana</name>
    <name type="common">Dwarf tapeworm</name>
    <name type="synonym">Hymenolepis nana</name>
    <dbReference type="NCBI Taxonomy" id="102285"/>
    <lineage>
        <taxon>Eukaryota</taxon>
        <taxon>Metazoa</taxon>
        <taxon>Spiralia</taxon>
        <taxon>Lophotrochozoa</taxon>
        <taxon>Platyhelminthes</taxon>
        <taxon>Cestoda</taxon>
        <taxon>Eucestoda</taxon>
        <taxon>Cyclophyllidea</taxon>
        <taxon>Hymenolepididae</taxon>
        <taxon>Rodentolepis</taxon>
    </lineage>
</organism>
<dbReference type="Gene3D" id="2.30.30.40">
    <property type="entry name" value="SH3 Domains"/>
    <property type="match status" value="1"/>
</dbReference>
<evidence type="ECO:0000313" key="4">
    <source>
        <dbReference type="EMBL" id="VDO02290.1"/>
    </source>
</evidence>
<dbReference type="Proteomes" id="UP000278807">
    <property type="component" value="Unassembled WGS sequence"/>
</dbReference>
<name>A0A0R3TH93_RODNA</name>
<evidence type="ECO:0000313" key="6">
    <source>
        <dbReference type="WBParaSite" id="HNAJ_0000643401-mRNA-1"/>
    </source>
</evidence>
<sequence>MCRCCCWIFPFWRKPVEHPTPPAPEPTRPKPPLDKELFQNTNCVMVCALYDYTPSEANELKFSRDDMLKVTGLFGQPWQMAENTRTGQKGLIPHNYVTESTEIAGCLSAWYPANRVEAEKRLLVPGNKLGSYMIRPLRSKCLK</sequence>
<evidence type="ECO:0000256" key="2">
    <source>
        <dbReference type="PROSITE-ProRule" id="PRU00192"/>
    </source>
</evidence>
<reference evidence="6" key="1">
    <citation type="submission" date="2017-02" db="UniProtKB">
        <authorList>
            <consortium name="WormBaseParasite"/>
        </authorList>
    </citation>
    <scope>IDENTIFICATION</scope>
</reference>
<dbReference type="AlphaFoldDB" id="A0A0R3TH93"/>
<accession>A0A0R3TH93</accession>
<keyword evidence="5" id="KW-1185">Reference proteome</keyword>
<dbReference type="InterPro" id="IPR036028">
    <property type="entry name" value="SH3-like_dom_sf"/>
</dbReference>
<dbReference type="PROSITE" id="PS50002">
    <property type="entry name" value="SH3"/>
    <property type="match status" value="1"/>
</dbReference>
<evidence type="ECO:0000259" key="3">
    <source>
        <dbReference type="PROSITE" id="PS50002"/>
    </source>
</evidence>
<dbReference type="EMBL" id="UZAE01007001">
    <property type="protein sequence ID" value="VDO02290.1"/>
    <property type="molecule type" value="Genomic_DNA"/>
</dbReference>
<dbReference type="SUPFAM" id="SSF50044">
    <property type="entry name" value="SH3-domain"/>
    <property type="match status" value="1"/>
</dbReference>
<evidence type="ECO:0000256" key="1">
    <source>
        <dbReference type="ARBA" id="ARBA00022443"/>
    </source>
</evidence>
<gene>
    <name evidence="4" type="ORF">HNAJ_LOCUS6430</name>
</gene>
<dbReference type="Pfam" id="PF00018">
    <property type="entry name" value="SH3_1"/>
    <property type="match status" value="1"/>
</dbReference>
<keyword evidence="1 2" id="KW-0728">SH3 domain</keyword>
<proteinExistence type="predicted"/>
<evidence type="ECO:0000313" key="5">
    <source>
        <dbReference type="Proteomes" id="UP000278807"/>
    </source>
</evidence>
<dbReference type="OrthoDB" id="6282324at2759"/>
<dbReference type="InterPro" id="IPR001452">
    <property type="entry name" value="SH3_domain"/>
</dbReference>